<proteinExistence type="predicted"/>
<dbReference type="EMBL" id="RSCM01000010">
    <property type="protein sequence ID" value="RUS95463.1"/>
    <property type="molecule type" value="Genomic_DNA"/>
</dbReference>
<name>A0A3S1A802_ANAVA</name>
<gene>
    <name evidence="1" type="ORF">DSM107003_31660</name>
</gene>
<dbReference type="RefSeq" id="WP_127055057.1">
    <property type="nucleotide sequence ID" value="NZ_RSCM01000010.1"/>
</dbReference>
<dbReference type="OrthoDB" id="515987at2"/>
<evidence type="ECO:0000313" key="2">
    <source>
        <dbReference type="Proteomes" id="UP000276103"/>
    </source>
</evidence>
<reference evidence="1 2" key="1">
    <citation type="journal article" date="2019" name="Genome Biol. Evol.">
        <title>Day and night: Metabolic profiles and evolutionary relationships of six axenic non-marine cyanobacteria.</title>
        <authorList>
            <person name="Will S.E."/>
            <person name="Henke P."/>
            <person name="Boedeker C."/>
            <person name="Huang S."/>
            <person name="Brinkmann H."/>
            <person name="Rohde M."/>
            <person name="Jarek M."/>
            <person name="Friedl T."/>
            <person name="Seufert S."/>
            <person name="Schumacher M."/>
            <person name="Overmann J."/>
            <person name="Neumann-Schaal M."/>
            <person name="Petersen J."/>
        </authorList>
    </citation>
    <scope>NUCLEOTIDE SEQUENCE [LARGE SCALE GENOMIC DNA]</scope>
    <source>
        <strain evidence="1 2">SAG 1403-4b</strain>
    </source>
</reference>
<evidence type="ECO:0000313" key="1">
    <source>
        <dbReference type="EMBL" id="RUS95463.1"/>
    </source>
</evidence>
<protein>
    <submittedName>
        <fullName evidence="1">Uncharacterized protein</fullName>
    </submittedName>
</protein>
<organism evidence="1 2">
    <name type="scientific">Trichormus variabilis SAG 1403-4b</name>
    <dbReference type="NCBI Taxonomy" id="447716"/>
    <lineage>
        <taxon>Bacteria</taxon>
        <taxon>Bacillati</taxon>
        <taxon>Cyanobacteriota</taxon>
        <taxon>Cyanophyceae</taxon>
        <taxon>Nostocales</taxon>
        <taxon>Nostocaceae</taxon>
        <taxon>Trichormus</taxon>
    </lineage>
</organism>
<dbReference type="AlphaFoldDB" id="A0A3S1A802"/>
<accession>A0A3S1A802</accession>
<dbReference type="Proteomes" id="UP000276103">
    <property type="component" value="Unassembled WGS sequence"/>
</dbReference>
<comment type="caution">
    <text evidence="1">The sequence shown here is derived from an EMBL/GenBank/DDBJ whole genome shotgun (WGS) entry which is preliminary data.</text>
</comment>
<sequence>MRAVINGKLVDLPQGTTVEQLRKKFPEIGNDDVMEEGFGGTKPLKNNEALKEGSKVWSVPKIVKGMGDFIL</sequence>
<keyword evidence="2" id="KW-1185">Reference proteome</keyword>